<keyword evidence="3" id="KW-1185">Reference proteome</keyword>
<sequence>MFKKIFSRSSSSKTNIPSSVPANKPSSSDNQNQKEQKNEKVAMDSMNKAKRQLYKFDMPTTDMGFQDLLKSYEEGNRFQYVALSGGTEESYESRVRKMVTLHIKTDKKGEPKVNVPLIKLTENNIQYHLGQVVSVKKGPSYIRLASMLAVYTPLVSSFSEFSTVSLTLHDTRKISNTAIQTAKFNSNLQNKVELSLDFCVPRASAGKIILDVSLEQATLMQGEEWGTLSLIIVMESSEAPYVTNLKDVVSVVAMPPALLGSYTNNPNYIDTTITESHRKNVRDMYESGDIADETEPMKEELKAVTYARSSVAPKKKGPKSGKSFGKGWEHLDGFRKPVTGIDEASYDPEGSVDLKVDTAAAREKMKMKEIASESGSDLSENFLENHPASGKAVKGVKFNELEV</sequence>
<feature type="region of interest" description="Disordered" evidence="1">
    <location>
        <begin position="1"/>
        <end position="42"/>
    </location>
</feature>
<protein>
    <submittedName>
        <fullName evidence="2">Movement protein</fullName>
    </submittedName>
</protein>
<proteinExistence type="predicted"/>
<evidence type="ECO:0000256" key="1">
    <source>
        <dbReference type="SAM" id="MobiDB-lite"/>
    </source>
</evidence>
<evidence type="ECO:0000313" key="2">
    <source>
        <dbReference type="EMBL" id="UZA34088.1"/>
    </source>
</evidence>
<organism evidence="2 3">
    <name type="scientific">Edgeworthia chrysantha mosaic-associated virus</name>
    <dbReference type="NCBI Taxonomy" id="2992856"/>
    <lineage>
        <taxon>Viruses</taxon>
        <taxon>Riboviria</taxon>
        <taxon>Orthornavirae</taxon>
        <taxon>Negarnaviricota</taxon>
        <taxon>Polyploviricotina</taxon>
        <taxon>Bunyaviricetes</taxon>
        <taxon>Hareavirales</taxon>
        <taxon>Phenuiviridae</taxon>
        <taxon>Coguvirus</taxon>
        <taxon>Coguvirus chrysanthae</taxon>
    </lineage>
</organism>
<feature type="compositionally biased region" description="Polar residues" evidence="1">
    <location>
        <begin position="13"/>
        <end position="31"/>
    </location>
</feature>
<dbReference type="EMBL" id="ON602045">
    <property type="protein sequence ID" value="UZA34088.1"/>
    <property type="molecule type" value="Genomic_RNA"/>
</dbReference>
<dbReference type="Proteomes" id="UP001182092">
    <property type="component" value="Genome"/>
</dbReference>
<accession>A0A9E7V729</accession>
<evidence type="ECO:0000313" key="3">
    <source>
        <dbReference type="Proteomes" id="UP001182092"/>
    </source>
</evidence>
<name>A0A9E7V729_9VIRU</name>
<reference evidence="2" key="1">
    <citation type="journal article" date="2022" name="Arch. Virol.">
        <title>Complete genome sequence of Edgeworthia chrysantha mosaic-associated virus, a tentative new member of the genus Coguvirus (family Phenuiviridae).</title>
        <authorList>
            <person name="Wang X."/>
            <person name="Liao R."/>
            <person name="Yang X."/>
            <person name="Liu Q."/>
            <person name="Zhang S."/>
            <person name="Cao M."/>
        </authorList>
    </citation>
    <scope>NUCLEOTIDE SEQUENCE</scope>
    <source>
        <strain evidence="2">SWU-D</strain>
    </source>
</reference>
<feature type="compositionally biased region" description="Basic and acidic residues" evidence="1">
    <location>
        <begin position="32"/>
        <end position="42"/>
    </location>
</feature>